<dbReference type="EMBL" id="WIGN01000572">
    <property type="protein sequence ID" value="KAF6788170.1"/>
    <property type="molecule type" value="Genomic_DNA"/>
</dbReference>
<reference evidence="2 3" key="1">
    <citation type="journal article" date="2020" name="Phytopathology">
        <title>Genome Sequence Resources of Colletotrichum truncatum, C. plurivorum, C. musicola, and C. sojae: Four Species Pathogenic to Soybean (Glycine max).</title>
        <authorList>
            <person name="Rogerio F."/>
            <person name="Boufleur T.R."/>
            <person name="Ciampi-Guillardi M."/>
            <person name="Sukno S.A."/>
            <person name="Thon M.R."/>
            <person name="Massola Junior N.S."/>
            <person name="Baroncelli R."/>
        </authorList>
    </citation>
    <scope>NUCLEOTIDE SEQUENCE [LARGE SCALE GENOMIC DNA]</scope>
    <source>
        <strain evidence="2 3">LFN0009</strain>
    </source>
</reference>
<comment type="caution">
    <text evidence="2">The sequence shown here is derived from an EMBL/GenBank/DDBJ whole genome shotgun (WGS) entry which is preliminary data.</text>
</comment>
<evidence type="ECO:0000313" key="3">
    <source>
        <dbReference type="Proteomes" id="UP000652219"/>
    </source>
</evidence>
<organism evidence="2 3">
    <name type="scientific">Colletotrichum sojae</name>
    <dbReference type="NCBI Taxonomy" id="2175907"/>
    <lineage>
        <taxon>Eukaryota</taxon>
        <taxon>Fungi</taxon>
        <taxon>Dikarya</taxon>
        <taxon>Ascomycota</taxon>
        <taxon>Pezizomycotina</taxon>
        <taxon>Sordariomycetes</taxon>
        <taxon>Hypocreomycetidae</taxon>
        <taxon>Glomerellales</taxon>
        <taxon>Glomerellaceae</taxon>
        <taxon>Colletotrichum</taxon>
        <taxon>Colletotrichum orchidearum species complex</taxon>
    </lineage>
</organism>
<dbReference type="AlphaFoldDB" id="A0A8H6IPE0"/>
<feature type="compositionally biased region" description="Pro residues" evidence="1">
    <location>
        <begin position="371"/>
        <end position="380"/>
    </location>
</feature>
<evidence type="ECO:0000256" key="1">
    <source>
        <dbReference type="SAM" id="MobiDB-lite"/>
    </source>
</evidence>
<sequence>MPHHQYKGYGDLKIKLDNPSDAIYPGFTVRGRVIRKWSISTGVTLRVRLLGRAKAKFATDDHGFLGVAKKVRLRHSFWKPDDVSQVLHDGWLRIRPGDEPKSWAFALQLLRTTKSVYSCKDIDEKTFEGFVEYWLEAVMEEESRVEATLPLRVYARPSPVVISDFMFRLSSIRSMVPSDEQVQKTCSGVPYDLHVERPSILQFGAAIPFRIRLMPRYNSDDHSDTDFPKAKPPEWYLRDDEAICRGTPGKIGVPTGPQDKPVDVGKALGLKFSTWGKLEGKPLPRPRRSRAVERVVTEFATNFLKTKNALCFKLQLSIDRNTVRFYNSFPVELVPCAFKDAPIAPQPSPQPTEGVADAVPRQANGVKEPARQPPPSPPETPAKHDDAVGDVLPVRGVASSSGTENHLQLLVAAIREART</sequence>
<dbReference type="Proteomes" id="UP000652219">
    <property type="component" value="Unassembled WGS sequence"/>
</dbReference>
<proteinExistence type="predicted"/>
<evidence type="ECO:0000313" key="2">
    <source>
        <dbReference type="EMBL" id="KAF6788170.1"/>
    </source>
</evidence>
<dbReference type="Gene3D" id="2.60.40.640">
    <property type="match status" value="1"/>
</dbReference>
<accession>A0A8H6IPE0</accession>
<gene>
    <name evidence="2" type="ORF">CSOJ01_15065</name>
</gene>
<name>A0A8H6IPE0_9PEZI</name>
<keyword evidence="3" id="KW-1185">Reference proteome</keyword>
<protein>
    <recommendedName>
        <fullName evidence="4">Arrestin-like N-terminal domain-containing protein</fullName>
    </recommendedName>
</protein>
<evidence type="ECO:0008006" key="4">
    <source>
        <dbReference type="Google" id="ProtNLM"/>
    </source>
</evidence>
<feature type="region of interest" description="Disordered" evidence="1">
    <location>
        <begin position="363"/>
        <end position="403"/>
    </location>
</feature>
<dbReference type="InterPro" id="IPR014752">
    <property type="entry name" value="Arrestin-like_C"/>
</dbReference>